<evidence type="ECO:0000256" key="6">
    <source>
        <dbReference type="ARBA" id="ARBA00022723"/>
    </source>
</evidence>
<evidence type="ECO:0000256" key="12">
    <source>
        <dbReference type="HAMAP-Rule" id="MF_00974"/>
    </source>
</evidence>
<dbReference type="PANTHER" id="PTHR30313:SF2">
    <property type="entry name" value="DNA PRIMASE"/>
    <property type="match status" value="1"/>
</dbReference>
<dbReference type="PIRSF" id="PIRSF002811">
    <property type="entry name" value="DnaG"/>
    <property type="match status" value="1"/>
</dbReference>
<evidence type="ECO:0000256" key="13">
    <source>
        <dbReference type="PIRNR" id="PIRNR002811"/>
    </source>
</evidence>
<dbReference type="Proteomes" id="UP000295399">
    <property type="component" value="Unassembled WGS sequence"/>
</dbReference>
<dbReference type="InParanoid" id="A0A4R2PHB0"/>
<dbReference type="NCBIfam" id="TIGR01391">
    <property type="entry name" value="dnaG"/>
    <property type="match status" value="1"/>
</dbReference>
<dbReference type="Pfam" id="PF13662">
    <property type="entry name" value="Toprim_4"/>
    <property type="match status" value="1"/>
</dbReference>
<comment type="catalytic activity">
    <reaction evidence="12">
        <text>ssDNA + n NTP = ssDNA/pppN(pN)n-1 hybrid + (n-1) diphosphate.</text>
        <dbReference type="EC" id="2.7.7.101"/>
    </reaction>
</comment>
<evidence type="ECO:0000256" key="11">
    <source>
        <dbReference type="ARBA" id="ARBA00023163"/>
    </source>
</evidence>
<accession>A0A4R2PHB0</accession>
<dbReference type="InterPro" id="IPR006171">
    <property type="entry name" value="TOPRIM_dom"/>
</dbReference>
<dbReference type="HAMAP" id="MF_00974">
    <property type="entry name" value="DNA_primase_DnaG"/>
    <property type="match status" value="1"/>
</dbReference>
<dbReference type="EMBL" id="SLXO01000006">
    <property type="protein sequence ID" value="TCP33918.1"/>
    <property type="molecule type" value="Genomic_DNA"/>
</dbReference>
<keyword evidence="9" id="KW-0460">Magnesium</keyword>
<dbReference type="OrthoDB" id="9803773at2"/>
<keyword evidence="18" id="KW-1185">Reference proteome</keyword>
<dbReference type="FunFam" id="3.40.1360.10:FF:000002">
    <property type="entry name" value="DNA primase"/>
    <property type="match status" value="1"/>
</dbReference>
<comment type="domain">
    <text evidence="12">Contains an N-terminal zinc-binding domain, a central core domain that contains the primase activity, and a C-terminal DnaB-binding domain.</text>
</comment>
<evidence type="ECO:0000256" key="9">
    <source>
        <dbReference type="ARBA" id="ARBA00022842"/>
    </source>
</evidence>
<dbReference type="FunFam" id="3.90.980.10:FF:000001">
    <property type="entry name" value="DNA primase"/>
    <property type="match status" value="1"/>
</dbReference>
<dbReference type="InterPro" id="IPR037068">
    <property type="entry name" value="DNA_primase_core_N_sf"/>
</dbReference>
<dbReference type="AlphaFoldDB" id="A0A4R2PHB0"/>
<dbReference type="PROSITE" id="PS50880">
    <property type="entry name" value="TOPRIM"/>
    <property type="match status" value="1"/>
</dbReference>
<dbReference type="GO" id="GO:0008270">
    <property type="term" value="F:zinc ion binding"/>
    <property type="evidence" value="ECO:0007669"/>
    <property type="project" value="UniProtKB-UniRule"/>
</dbReference>
<dbReference type="GO" id="GO:0005737">
    <property type="term" value="C:cytoplasm"/>
    <property type="evidence" value="ECO:0007669"/>
    <property type="project" value="TreeGrafter"/>
</dbReference>
<keyword evidence="10 12" id="KW-0238">DNA-binding</keyword>
<dbReference type="Gene3D" id="3.90.580.10">
    <property type="entry name" value="Zinc finger, CHC2-type domain"/>
    <property type="match status" value="1"/>
</dbReference>
<organism evidence="17 18">
    <name type="scientific">Rhodothalassium salexigens DSM 2132</name>
    <dbReference type="NCBI Taxonomy" id="1188247"/>
    <lineage>
        <taxon>Bacteria</taxon>
        <taxon>Pseudomonadati</taxon>
        <taxon>Pseudomonadota</taxon>
        <taxon>Alphaproteobacteria</taxon>
        <taxon>Rhodothalassiales</taxon>
        <taxon>Rhodothalassiaceae</taxon>
        <taxon>Rhodothalassium</taxon>
    </lineage>
</organism>
<dbReference type="SUPFAM" id="SSF56731">
    <property type="entry name" value="DNA primase core"/>
    <property type="match status" value="1"/>
</dbReference>
<dbReference type="SMART" id="SM00400">
    <property type="entry name" value="ZnF_CHCC"/>
    <property type="match status" value="1"/>
</dbReference>
<keyword evidence="11 12" id="KW-0804">Transcription</keyword>
<evidence type="ECO:0000313" key="18">
    <source>
        <dbReference type="Proteomes" id="UP000295399"/>
    </source>
</evidence>
<feature type="zinc finger region" description="CHC2-type" evidence="12 14">
    <location>
        <begin position="38"/>
        <end position="62"/>
    </location>
</feature>
<evidence type="ECO:0000313" key="17">
    <source>
        <dbReference type="EMBL" id="TCP33918.1"/>
    </source>
</evidence>
<keyword evidence="8 12" id="KW-0862">Zinc</keyword>
<keyword evidence="6 12" id="KW-0479">Metal-binding</keyword>
<feature type="domain" description="Toprim" evidence="16">
    <location>
        <begin position="257"/>
        <end position="339"/>
    </location>
</feature>
<dbReference type="FunCoup" id="A0A4R2PHB0">
    <property type="interactions" value="258"/>
</dbReference>
<keyword evidence="7 12" id="KW-0863">Zinc-finger</keyword>
<comment type="function">
    <text evidence="12 13">RNA polymerase that catalyzes the synthesis of short RNA molecules used as primers for DNA polymerase during DNA replication.</text>
</comment>
<feature type="compositionally biased region" description="Gly residues" evidence="15">
    <location>
        <begin position="442"/>
        <end position="454"/>
    </location>
</feature>
<feature type="region of interest" description="Disordered" evidence="15">
    <location>
        <begin position="607"/>
        <end position="626"/>
    </location>
</feature>
<protein>
    <recommendedName>
        <fullName evidence="12 13">DNA primase</fullName>
        <ecNumber evidence="12">2.7.7.101</ecNumber>
    </recommendedName>
</protein>
<dbReference type="InterPro" id="IPR034151">
    <property type="entry name" value="TOPRIM_DnaG_bac"/>
</dbReference>
<dbReference type="GO" id="GO:0006269">
    <property type="term" value="P:DNA replication, synthesis of primer"/>
    <property type="evidence" value="ECO:0007669"/>
    <property type="project" value="UniProtKB-UniRule"/>
</dbReference>
<dbReference type="InterPro" id="IPR013264">
    <property type="entry name" value="DNAG_N"/>
</dbReference>
<dbReference type="InterPro" id="IPR030846">
    <property type="entry name" value="DnaG_bac"/>
</dbReference>
<keyword evidence="4 12" id="KW-0548">Nucleotidyltransferase</keyword>
<dbReference type="InterPro" id="IPR002694">
    <property type="entry name" value="Znf_CHC2"/>
</dbReference>
<evidence type="ECO:0000256" key="15">
    <source>
        <dbReference type="SAM" id="MobiDB-lite"/>
    </source>
</evidence>
<evidence type="ECO:0000256" key="4">
    <source>
        <dbReference type="ARBA" id="ARBA00022695"/>
    </source>
</evidence>
<evidence type="ECO:0000256" key="7">
    <source>
        <dbReference type="ARBA" id="ARBA00022771"/>
    </source>
</evidence>
<dbReference type="Pfam" id="PF08275">
    <property type="entry name" value="DNAG_N"/>
    <property type="match status" value="1"/>
</dbReference>
<evidence type="ECO:0000256" key="14">
    <source>
        <dbReference type="PIRSR" id="PIRSR002811-1"/>
    </source>
</evidence>
<keyword evidence="3 12" id="KW-0808">Transferase</keyword>
<evidence type="ECO:0000256" key="5">
    <source>
        <dbReference type="ARBA" id="ARBA00022705"/>
    </source>
</evidence>
<evidence type="ECO:0000256" key="1">
    <source>
        <dbReference type="ARBA" id="ARBA00022478"/>
    </source>
</evidence>
<evidence type="ECO:0000256" key="10">
    <source>
        <dbReference type="ARBA" id="ARBA00023125"/>
    </source>
</evidence>
<dbReference type="GO" id="GO:0003677">
    <property type="term" value="F:DNA binding"/>
    <property type="evidence" value="ECO:0007669"/>
    <property type="project" value="UniProtKB-KW"/>
</dbReference>
<comment type="subunit">
    <text evidence="12">Monomer. Interacts with DnaB.</text>
</comment>
<dbReference type="InterPro" id="IPR006295">
    <property type="entry name" value="DNA_primase_DnaG"/>
</dbReference>
<comment type="caution">
    <text evidence="17">The sequence shown here is derived from an EMBL/GenBank/DDBJ whole genome shotgun (WGS) entry which is preliminary data.</text>
</comment>
<keyword evidence="5 12" id="KW-0235">DNA replication</keyword>
<dbReference type="GO" id="GO:0000428">
    <property type="term" value="C:DNA-directed RNA polymerase complex"/>
    <property type="evidence" value="ECO:0007669"/>
    <property type="project" value="UniProtKB-KW"/>
</dbReference>
<proteinExistence type="inferred from homology"/>
<feature type="region of interest" description="Disordered" evidence="15">
    <location>
        <begin position="430"/>
        <end position="454"/>
    </location>
</feature>
<dbReference type="SMART" id="SM00493">
    <property type="entry name" value="TOPRIM"/>
    <property type="match status" value="1"/>
</dbReference>
<dbReference type="RefSeq" id="WP_132708584.1">
    <property type="nucleotide sequence ID" value="NZ_JACIGF010000006.1"/>
</dbReference>
<evidence type="ECO:0000256" key="8">
    <source>
        <dbReference type="ARBA" id="ARBA00022833"/>
    </source>
</evidence>
<evidence type="ECO:0000256" key="2">
    <source>
        <dbReference type="ARBA" id="ARBA00022515"/>
    </source>
</evidence>
<dbReference type="GO" id="GO:0003899">
    <property type="term" value="F:DNA-directed RNA polymerase activity"/>
    <property type="evidence" value="ECO:0007669"/>
    <property type="project" value="UniProtKB-UniRule"/>
</dbReference>
<dbReference type="EC" id="2.7.7.101" evidence="12"/>
<keyword evidence="1 12" id="KW-0240">DNA-directed RNA polymerase</keyword>
<dbReference type="PANTHER" id="PTHR30313">
    <property type="entry name" value="DNA PRIMASE"/>
    <property type="match status" value="1"/>
</dbReference>
<comment type="similarity">
    <text evidence="12 13">Belongs to the DnaG primase family.</text>
</comment>
<dbReference type="FunFam" id="3.90.580.10:FF:000001">
    <property type="entry name" value="DNA primase"/>
    <property type="match status" value="1"/>
</dbReference>
<dbReference type="InterPro" id="IPR036977">
    <property type="entry name" value="DNA_primase_Znf_CHC2"/>
</dbReference>
<reference evidence="17 18" key="1">
    <citation type="submission" date="2019-03" db="EMBL/GenBank/DDBJ databases">
        <title>Genomic Encyclopedia of Type Strains, Phase IV (KMG-IV): sequencing the most valuable type-strain genomes for metagenomic binning, comparative biology and taxonomic classification.</title>
        <authorList>
            <person name="Goeker M."/>
        </authorList>
    </citation>
    <scope>NUCLEOTIDE SEQUENCE [LARGE SCALE GENOMIC DNA]</scope>
    <source>
        <strain evidence="17 18">DSM 2132</strain>
    </source>
</reference>
<dbReference type="GO" id="GO:1990077">
    <property type="term" value="C:primosome complex"/>
    <property type="evidence" value="ECO:0007669"/>
    <property type="project" value="UniProtKB-KW"/>
</dbReference>
<evidence type="ECO:0000256" key="3">
    <source>
        <dbReference type="ARBA" id="ARBA00022679"/>
    </source>
</evidence>
<dbReference type="Pfam" id="PF01807">
    <property type="entry name" value="Zn_ribbon_DnaG"/>
    <property type="match status" value="1"/>
</dbReference>
<keyword evidence="2 12" id="KW-0639">Primosome</keyword>
<name>A0A4R2PHB0_RHOSA</name>
<dbReference type="SUPFAM" id="SSF57783">
    <property type="entry name" value="Zinc beta-ribbon"/>
    <property type="match status" value="1"/>
</dbReference>
<dbReference type="InterPro" id="IPR050219">
    <property type="entry name" value="DnaG_primase"/>
</dbReference>
<dbReference type="Gene3D" id="3.90.980.10">
    <property type="entry name" value="DNA primase, catalytic core, N-terminal domain"/>
    <property type="match status" value="1"/>
</dbReference>
<sequence>MRFPPRFLDEIRERVPLADVIGRSVKLVRAGREYKGLCPFHNEKTPSFHVIPEKGFYHCFGCGASGDVITFLTDHEGLSFPEAVERLAAEAGLDLPKPDPETERREARAASLHDVMETAARWYQAQLTGPGGREARAYLDRRGVSAASVEGFRLGVAPAQRTALKEALSARGVSEGQMVEAGLLIRPEDGGAGYDRFRNRLMFPIADGRGRVIAFGGRALDGHAKAKYLNSPETPLFHKGHALYNLDKARRAAHDAREIVVVEGYMDVIALADAGIAQAVAPLGTALTPEQLTLLWRLVPEPVLCFDGDSAGLRAAHRAIERALPVLKPGASLSFALLPEGQDPDDLVRRSGPEAMRRLLDRATPLVDLLWRFETAEARLDTPERRAGAERQLFAKLAEIEDEKVRHFYHKEIGARFRRLFRDLQWRQRGAGGRGGGRDNGRAGGWRSGTGGAPGHRALALPEADRAAQMVLLTLLNHPALLAHHDEQVAALRFADAELNGLKNAVLDAWTRLPHLDRTHLRAHLSSDGWAETVARLDDAPALAPVWQARPDAALADAELGLTHAMTLVRSAALRAELDALSRTPLDDLTSTDMERMRILQTELASLSESPPELRSFGVASGRESS</sequence>
<dbReference type="Gene3D" id="3.40.1360.10">
    <property type="match status" value="1"/>
</dbReference>
<evidence type="ECO:0000259" key="16">
    <source>
        <dbReference type="PROSITE" id="PS50880"/>
    </source>
</evidence>
<gene>
    <name evidence="12" type="primary">dnaG</name>
    <name evidence="17" type="ORF">EV659_10676</name>
</gene>
<comment type="cofactor">
    <cofactor evidence="12 13 14">
        <name>Zn(2+)</name>
        <dbReference type="ChEBI" id="CHEBI:29105"/>
    </cofactor>
    <text evidence="12 13 14">Binds 1 zinc ion per monomer.</text>
</comment>
<dbReference type="CDD" id="cd03364">
    <property type="entry name" value="TOPRIM_DnaG_primases"/>
    <property type="match status" value="1"/>
</dbReference>